<feature type="repeat" description="PPR" evidence="5">
    <location>
        <begin position="540"/>
        <end position="575"/>
    </location>
</feature>
<comment type="function">
    <text evidence="3">Regulates mitochondrial small subunit maturation by controlling 15S rRNA 5'-end processing. Localizes to the 5' precursor of the 15S rRNA in a position that is subsequently occupied by mS47 in the mature yeast mtSSU. Uses structure and sequence-specific RNA recognition, binding to a single-stranded region of the precursor and specifically recognizing bases -6 to -1. The exchange of Ccm1 for mS47 is coupled to the irreversible removal of precursor rRNA that is accompanied by conformational changes of the mitoribosomal proteins uS5m and mS26. These conformational changes signal completion of 5'-end rRNA processing through protection of the mature 5'-end of the 15S rRNA and stabilization of mS47. The removal of the 5' precursor together with the dissociation of Ccm1 may be catalyzed by the 5'-3' exoribonuclease Pet127. Involved in the specific removal of group I introns in mitochondrial encoded transcripts.</text>
</comment>
<name>A0A0B2WN22_METAS</name>
<dbReference type="Gene3D" id="1.25.40.10">
    <property type="entry name" value="Tetratricopeptide repeat domain"/>
    <property type="match status" value="2"/>
</dbReference>
<dbReference type="EMBL" id="AZHE01000024">
    <property type="protein sequence ID" value="KHN95313.1"/>
    <property type="molecule type" value="Genomic_DNA"/>
</dbReference>
<dbReference type="Pfam" id="PF01535">
    <property type="entry name" value="PPR"/>
    <property type="match status" value="1"/>
</dbReference>
<dbReference type="PANTHER" id="PTHR47447:SF17">
    <property type="entry name" value="OS12G0638900 PROTEIN"/>
    <property type="match status" value="1"/>
</dbReference>
<dbReference type="PROSITE" id="PS51375">
    <property type="entry name" value="PPR"/>
    <property type="match status" value="1"/>
</dbReference>
<dbReference type="HOGENOM" id="CLU_014148_1_0_1"/>
<keyword evidence="2" id="KW-0677">Repeat</keyword>
<protein>
    <submittedName>
        <fullName evidence="6">Pentatricopeptide repeat containing protein</fullName>
    </submittedName>
</protein>
<dbReference type="OrthoDB" id="185373at2759"/>
<evidence type="ECO:0000256" key="1">
    <source>
        <dbReference type="ARBA" id="ARBA00006192"/>
    </source>
</evidence>
<sequence length="757" mass="84998">MRQHLQGIEDLLRQSRRDKDNQGFSVRYFEQDGQKRSEITNGEMFDASVEKLDGSELEEALRDIQATLGPSEERDAFQAVLREVGGDVSNVGATADLEKMMERMEAYTRSIDAEIETAGAGLPREVLKELQRDLQDVALTDQVLGPGIAPPQISETGWTPNQRKKVKKLNVALARAYRASHRESGFTKNTVSAVYKAYHAARTTLACGWDHVPVNVWDLLWNVLSADESINIHRLAHVSLLARDMSEARVALGPSQQLVTIEAVFVDGWEAKAVENWKRCVSTLGDETAETFQDYWELGVRMFCRTGDLDQAERAADKLLRRRMDPRILIPLIRTWSEQASPKGQGKAWTAYRKMRELLGKDMGLSDYDQIISYFLATNQTENALFAFVDMMSDGEMDLKKQKYMPSVVANKFFLGKWLKRLIGAGDLDGAFSVVEFMRKRGVAASPIHLNGLIGAWQRSGGAVDLENADRLAWEMIESRIRFVKSRAASPADPEPAAASWPRATLETFSLMAENYRLREAHARMERLWDAFRESEISPDAFMMNQLLESYLRAGQPRDALDLYRALVTHRGISPDPYTFSALWKTLPVNRLHVLSPSSVPAEIESTRRLFSETAGFRAVFEPGGMDGQLARKILHTFRRLKDNAGFLVALAALKQIFNFSPPEALVMELVLGTTKLSWDSASQRRRLLLAKRSLDNELLAWADGDASKLEGEGRGAALYDHLQNKFWPEGTDGQRRAALVDAAREMGVEEVLAPKA</sequence>
<evidence type="ECO:0000256" key="4">
    <source>
        <dbReference type="ARBA" id="ARBA00044511"/>
    </source>
</evidence>
<evidence type="ECO:0000256" key="2">
    <source>
        <dbReference type="ARBA" id="ARBA00022737"/>
    </source>
</evidence>
<comment type="caution">
    <text evidence="6">The sequence shown here is derived from an EMBL/GenBank/DDBJ whole genome shotgun (WGS) entry which is preliminary data.</text>
</comment>
<accession>A0A0B2WN22</accession>
<dbReference type="AlphaFoldDB" id="A0A0B2WN22"/>
<dbReference type="InterPro" id="IPR002885">
    <property type="entry name" value="PPR_rpt"/>
</dbReference>
<comment type="subunit">
    <text evidence="4">Binds to mitochondrial small subunit 15S rRNA.</text>
</comment>
<dbReference type="RefSeq" id="XP_040676379.1">
    <property type="nucleotide sequence ID" value="XM_040825615.1"/>
</dbReference>
<gene>
    <name evidence="6" type="ORF">MAM_06817</name>
</gene>
<comment type="similarity">
    <text evidence="1">Belongs to the CCM1 family.</text>
</comment>
<evidence type="ECO:0000313" key="7">
    <source>
        <dbReference type="Proteomes" id="UP000030816"/>
    </source>
</evidence>
<evidence type="ECO:0000256" key="3">
    <source>
        <dbReference type="ARBA" id="ARBA00044493"/>
    </source>
</evidence>
<evidence type="ECO:0000256" key="5">
    <source>
        <dbReference type="PROSITE-ProRule" id="PRU00708"/>
    </source>
</evidence>
<dbReference type="InterPro" id="IPR011990">
    <property type="entry name" value="TPR-like_helical_dom_sf"/>
</dbReference>
<dbReference type="Proteomes" id="UP000030816">
    <property type="component" value="Unassembled WGS sequence"/>
</dbReference>
<dbReference type="GeneID" id="63741272"/>
<reference evidence="6 7" key="1">
    <citation type="journal article" date="2014" name="Proc. Natl. Acad. Sci. U.S.A.">
        <title>Trajectory and genomic determinants of fungal-pathogen speciation and host adaptation.</title>
        <authorList>
            <person name="Hu X."/>
            <person name="Xiao G."/>
            <person name="Zheng P."/>
            <person name="Shang Y."/>
            <person name="Su Y."/>
            <person name="Zhang X."/>
            <person name="Liu X."/>
            <person name="Zhan S."/>
            <person name="St Leger R.J."/>
            <person name="Wang C."/>
        </authorList>
    </citation>
    <scope>NUCLEOTIDE SEQUENCE [LARGE SCALE GENOMIC DNA]</scope>
    <source>
        <strain evidence="6 7">ARSEF 1941</strain>
    </source>
</reference>
<organism evidence="6 7">
    <name type="scientific">Metarhizium album (strain ARSEF 1941)</name>
    <dbReference type="NCBI Taxonomy" id="1081103"/>
    <lineage>
        <taxon>Eukaryota</taxon>
        <taxon>Fungi</taxon>
        <taxon>Dikarya</taxon>
        <taxon>Ascomycota</taxon>
        <taxon>Pezizomycotina</taxon>
        <taxon>Sordariomycetes</taxon>
        <taxon>Hypocreomycetidae</taxon>
        <taxon>Hypocreales</taxon>
        <taxon>Clavicipitaceae</taxon>
        <taxon>Metarhizium</taxon>
    </lineage>
</organism>
<evidence type="ECO:0000313" key="6">
    <source>
        <dbReference type="EMBL" id="KHN95313.1"/>
    </source>
</evidence>
<keyword evidence="7" id="KW-1185">Reference proteome</keyword>
<dbReference type="NCBIfam" id="TIGR00756">
    <property type="entry name" value="PPR"/>
    <property type="match status" value="1"/>
</dbReference>
<proteinExistence type="inferred from homology"/>
<dbReference type="PANTHER" id="PTHR47447">
    <property type="entry name" value="OS03G0856100 PROTEIN"/>
    <property type="match status" value="1"/>
</dbReference>